<accession>A0A2M7V2Y0</accession>
<protein>
    <submittedName>
        <fullName evidence="1">Uncharacterized protein</fullName>
    </submittedName>
</protein>
<sequence>MAKSCDPSVLPRTLDRLAVARVLVEWNELVVGVFLDEVWASVLLVVVDPADDPEHRHLGVYEVLNALDDSGDRAARDRRRRVLEGELAAGVVLDDETHRARNLAV</sequence>
<dbReference type="AlphaFoldDB" id="A0A2M7V2Y0"/>
<proteinExistence type="predicted"/>
<evidence type="ECO:0000313" key="1">
    <source>
        <dbReference type="EMBL" id="PIZ92821.1"/>
    </source>
</evidence>
<organism evidence="1 2">
    <name type="scientific">Candidatus Magasanikbacteria bacterium CG_4_10_14_0_2_um_filter_41_31</name>
    <dbReference type="NCBI Taxonomy" id="1974639"/>
    <lineage>
        <taxon>Bacteria</taxon>
        <taxon>Candidatus Magasanikiibacteriota</taxon>
    </lineage>
</organism>
<evidence type="ECO:0000313" key="2">
    <source>
        <dbReference type="Proteomes" id="UP000230078"/>
    </source>
</evidence>
<dbReference type="Proteomes" id="UP000230078">
    <property type="component" value="Unassembled WGS sequence"/>
</dbReference>
<reference evidence="2" key="1">
    <citation type="submission" date="2017-09" db="EMBL/GenBank/DDBJ databases">
        <title>Depth-based differentiation of microbial function through sediment-hosted aquifers and enrichment of novel symbionts in the deep terrestrial subsurface.</title>
        <authorList>
            <person name="Probst A.J."/>
            <person name="Ladd B."/>
            <person name="Jarett J.K."/>
            <person name="Geller-Mcgrath D.E."/>
            <person name="Sieber C.M.K."/>
            <person name="Emerson J.B."/>
            <person name="Anantharaman K."/>
            <person name="Thomas B.C."/>
            <person name="Malmstrom R."/>
            <person name="Stieglmeier M."/>
            <person name="Klingl A."/>
            <person name="Woyke T."/>
            <person name="Ryan C.M."/>
            <person name="Banfield J.F."/>
        </authorList>
    </citation>
    <scope>NUCLEOTIDE SEQUENCE [LARGE SCALE GENOMIC DNA]</scope>
</reference>
<comment type="caution">
    <text evidence="1">The sequence shown here is derived from an EMBL/GenBank/DDBJ whole genome shotgun (WGS) entry which is preliminary data.</text>
</comment>
<dbReference type="EMBL" id="PFPI01000046">
    <property type="protein sequence ID" value="PIZ92821.1"/>
    <property type="molecule type" value="Genomic_DNA"/>
</dbReference>
<name>A0A2M7V2Y0_9BACT</name>
<gene>
    <name evidence="1" type="ORF">COX83_03485</name>
</gene>